<name>A0A915I5Q4_ROMCU</name>
<dbReference type="AlphaFoldDB" id="A0A915I5Q4"/>
<keyword evidence="2" id="KW-1185">Reference proteome</keyword>
<evidence type="ECO:0000313" key="3">
    <source>
        <dbReference type="WBParaSite" id="nRc.2.0.1.t09463-RA"/>
    </source>
</evidence>
<evidence type="ECO:0000256" key="1">
    <source>
        <dbReference type="SAM" id="MobiDB-lite"/>
    </source>
</evidence>
<sequence length="97" mass="10557">MGIHLSTNANGQRRVTQFNHKPGGIVRTVQTKSRNVNINRNAKEFSNFWSSGGPLVAPKKSSNPASKMYSSAAYHSSSSAVGKNRPKRGSISTLRKK</sequence>
<feature type="compositionally biased region" description="Polar residues" evidence="1">
    <location>
        <begin position="1"/>
        <end position="19"/>
    </location>
</feature>
<accession>A0A915I5Q4</accession>
<reference evidence="3" key="1">
    <citation type="submission" date="2022-11" db="UniProtKB">
        <authorList>
            <consortium name="WormBaseParasite"/>
        </authorList>
    </citation>
    <scope>IDENTIFICATION</scope>
</reference>
<dbReference type="Proteomes" id="UP000887565">
    <property type="component" value="Unplaced"/>
</dbReference>
<feature type="compositionally biased region" description="Basic residues" evidence="1">
    <location>
        <begin position="84"/>
        <end position="97"/>
    </location>
</feature>
<evidence type="ECO:0000313" key="2">
    <source>
        <dbReference type="Proteomes" id="UP000887565"/>
    </source>
</evidence>
<proteinExistence type="predicted"/>
<dbReference type="WBParaSite" id="nRc.2.0.1.t09463-RA">
    <property type="protein sequence ID" value="nRc.2.0.1.t09463-RA"/>
    <property type="gene ID" value="nRc.2.0.1.g09463"/>
</dbReference>
<protein>
    <submittedName>
        <fullName evidence="3">Uncharacterized protein</fullName>
    </submittedName>
</protein>
<feature type="region of interest" description="Disordered" evidence="1">
    <location>
        <begin position="49"/>
        <end position="97"/>
    </location>
</feature>
<feature type="compositionally biased region" description="Low complexity" evidence="1">
    <location>
        <begin position="65"/>
        <end position="80"/>
    </location>
</feature>
<feature type="region of interest" description="Disordered" evidence="1">
    <location>
        <begin position="1"/>
        <end position="21"/>
    </location>
</feature>
<organism evidence="2 3">
    <name type="scientific">Romanomermis culicivorax</name>
    <name type="common">Nematode worm</name>
    <dbReference type="NCBI Taxonomy" id="13658"/>
    <lineage>
        <taxon>Eukaryota</taxon>
        <taxon>Metazoa</taxon>
        <taxon>Ecdysozoa</taxon>
        <taxon>Nematoda</taxon>
        <taxon>Enoplea</taxon>
        <taxon>Dorylaimia</taxon>
        <taxon>Mermithida</taxon>
        <taxon>Mermithoidea</taxon>
        <taxon>Mermithidae</taxon>
        <taxon>Romanomermis</taxon>
    </lineage>
</organism>